<feature type="transmembrane region" description="Helical" evidence="1">
    <location>
        <begin position="17"/>
        <end position="35"/>
    </location>
</feature>
<sequence>MSNFPIPHRINDAVRRCFIWGIALNVLGPIVAVYGPKVFASLAEDRITNQVINPGLDIVDLLITTMRWTLTPLGCSLIAAGIVIRVLGSIVVSPPLKDTDFDVLPE</sequence>
<keyword evidence="3" id="KW-1185">Reference proteome</keyword>
<proteinExistence type="predicted"/>
<reference evidence="2 3" key="1">
    <citation type="submission" date="2019-06" db="EMBL/GenBank/DDBJ databases">
        <title>Sequencing the genomes of 1000 actinobacteria strains.</title>
        <authorList>
            <person name="Klenk H.-P."/>
        </authorList>
    </citation>
    <scope>NUCLEOTIDE SEQUENCE [LARGE SCALE GENOMIC DNA]</scope>
    <source>
        <strain evidence="2 3">DSM 10596</strain>
    </source>
</reference>
<comment type="caution">
    <text evidence="2">The sequence shown here is derived from an EMBL/GenBank/DDBJ whole genome shotgun (WGS) entry which is preliminary data.</text>
</comment>
<keyword evidence="1" id="KW-1133">Transmembrane helix</keyword>
<accession>A0A542SP67</accession>
<organism evidence="2 3">
    <name type="scientific">Rarobacter incanus</name>
    <dbReference type="NCBI Taxonomy" id="153494"/>
    <lineage>
        <taxon>Bacteria</taxon>
        <taxon>Bacillati</taxon>
        <taxon>Actinomycetota</taxon>
        <taxon>Actinomycetes</taxon>
        <taxon>Micrococcales</taxon>
        <taxon>Rarobacteraceae</taxon>
        <taxon>Rarobacter</taxon>
    </lineage>
</organism>
<keyword evidence="1" id="KW-0812">Transmembrane</keyword>
<dbReference type="AlphaFoldDB" id="A0A542SP67"/>
<dbReference type="Proteomes" id="UP000316181">
    <property type="component" value="Unassembled WGS sequence"/>
</dbReference>
<protein>
    <submittedName>
        <fullName evidence="2">Uncharacterized protein</fullName>
    </submittedName>
</protein>
<feature type="transmembrane region" description="Helical" evidence="1">
    <location>
        <begin position="68"/>
        <end position="87"/>
    </location>
</feature>
<dbReference type="EMBL" id="VFNV01000001">
    <property type="protein sequence ID" value="TQK76382.1"/>
    <property type="molecule type" value="Genomic_DNA"/>
</dbReference>
<gene>
    <name evidence="2" type="ORF">FB389_1053</name>
</gene>
<keyword evidence="1" id="KW-0472">Membrane</keyword>
<evidence type="ECO:0000313" key="2">
    <source>
        <dbReference type="EMBL" id="TQK76382.1"/>
    </source>
</evidence>
<evidence type="ECO:0000313" key="3">
    <source>
        <dbReference type="Proteomes" id="UP000316181"/>
    </source>
</evidence>
<evidence type="ECO:0000256" key="1">
    <source>
        <dbReference type="SAM" id="Phobius"/>
    </source>
</evidence>
<name>A0A542SP67_9MICO</name>